<dbReference type="SUPFAM" id="SSF51735">
    <property type="entry name" value="NAD(P)-binding Rossmann-fold domains"/>
    <property type="match status" value="1"/>
</dbReference>
<accession>A7F5W1</accession>
<protein>
    <submittedName>
        <fullName evidence="1">Uncharacterized protein</fullName>
    </submittedName>
</protein>
<proteinExistence type="predicted"/>
<organism evidence="1 2">
    <name type="scientific">Sclerotinia sclerotiorum (strain ATCC 18683 / 1980 / Ss-1)</name>
    <name type="common">White mold</name>
    <name type="synonym">Whetzelinia sclerotiorum</name>
    <dbReference type="NCBI Taxonomy" id="665079"/>
    <lineage>
        <taxon>Eukaryota</taxon>
        <taxon>Fungi</taxon>
        <taxon>Dikarya</taxon>
        <taxon>Ascomycota</taxon>
        <taxon>Pezizomycotina</taxon>
        <taxon>Leotiomycetes</taxon>
        <taxon>Helotiales</taxon>
        <taxon>Sclerotiniaceae</taxon>
        <taxon>Sclerotinia</taxon>
    </lineage>
</organism>
<dbReference type="EMBL" id="CH476643">
    <property type="protein sequence ID" value="EDN98132.1"/>
    <property type="molecule type" value="Genomic_DNA"/>
</dbReference>
<dbReference type="InterPro" id="IPR036291">
    <property type="entry name" value="NAD(P)-bd_dom_sf"/>
</dbReference>
<dbReference type="GeneID" id="5481987"/>
<reference evidence="2" key="1">
    <citation type="journal article" date="2011" name="PLoS Genet.">
        <title>Genomic analysis of the necrotrophic fungal pathogens Sclerotinia sclerotiorum and Botrytis cinerea.</title>
        <authorList>
            <person name="Amselem J."/>
            <person name="Cuomo C.A."/>
            <person name="van Kan J.A."/>
            <person name="Viaud M."/>
            <person name="Benito E.P."/>
            <person name="Couloux A."/>
            <person name="Coutinho P.M."/>
            <person name="de Vries R.P."/>
            <person name="Dyer P.S."/>
            <person name="Fillinger S."/>
            <person name="Fournier E."/>
            <person name="Gout L."/>
            <person name="Hahn M."/>
            <person name="Kohn L."/>
            <person name="Lapalu N."/>
            <person name="Plummer K.M."/>
            <person name="Pradier J.M."/>
            <person name="Quevillon E."/>
            <person name="Sharon A."/>
            <person name="Simon A."/>
            <person name="ten Have A."/>
            <person name="Tudzynski B."/>
            <person name="Tudzynski P."/>
            <person name="Wincker P."/>
            <person name="Andrew M."/>
            <person name="Anthouard V."/>
            <person name="Beever R.E."/>
            <person name="Beffa R."/>
            <person name="Benoit I."/>
            <person name="Bouzid O."/>
            <person name="Brault B."/>
            <person name="Chen Z."/>
            <person name="Choquer M."/>
            <person name="Collemare J."/>
            <person name="Cotton P."/>
            <person name="Danchin E.G."/>
            <person name="Da Silva C."/>
            <person name="Gautier A."/>
            <person name="Giraud C."/>
            <person name="Giraud T."/>
            <person name="Gonzalez C."/>
            <person name="Grossetete S."/>
            <person name="Guldener U."/>
            <person name="Henrissat B."/>
            <person name="Howlett B.J."/>
            <person name="Kodira C."/>
            <person name="Kretschmer M."/>
            <person name="Lappartient A."/>
            <person name="Leroch M."/>
            <person name="Levis C."/>
            <person name="Mauceli E."/>
            <person name="Neuveglise C."/>
            <person name="Oeser B."/>
            <person name="Pearson M."/>
            <person name="Poulain J."/>
            <person name="Poussereau N."/>
            <person name="Quesneville H."/>
            <person name="Rascle C."/>
            <person name="Schumacher J."/>
            <person name="Segurens B."/>
            <person name="Sexton A."/>
            <person name="Silva E."/>
            <person name="Sirven C."/>
            <person name="Soanes D.M."/>
            <person name="Talbot N.J."/>
            <person name="Templeton M."/>
            <person name="Yandava C."/>
            <person name="Yarden O."/>
            <person name="Zeng Q."/>
            <person name="Rollins J.A."/>
            <person name="Lebrun M.H."/>
            <person name="Dickman M."/>
        </authorList>
    </citation>
    <scope>NUCLEOTIDE SEQUENCE [LARGE SCALE GENOMIC DNA]</scope>
    <source>
        <strain evidence="2">ATCC 18683 / 1980 / Ss-1</strain>
    </source>
</reference>
<sequence length="172" mass="19412">MVRSNAPLSLKIVLIGGANSDIGLRKPYHILFAAGSLGKAQSAVDDLKKEVPKFKNMIETLEVNLCNLRCRIYQRKMSSSRMLQQCPQYLPLVFSQAFQQSTKSLNNTFQLLHNQLVGKEIEFETNEYRCSKTALHMLVMDWNHNFADGVKVWANGPGMCATNLEDWTGVCL</sequence>
<dbReference type="HOGENOM" id="CLU_1556191_0_0_1"/>
<gene>
    <name evidence="1" type="ORF">SS1G_12989</name>
</gene>
<name>A7F5W1_SCLS1</name>
<dbReference type="KEGG" id="ssl:SS1G_12989"/>
<dbReference type="Gene3D" id="3.40.50.720">
    <property type="entry name" value="NAD(P)-binding Rossmann-like Domain"/>
    <property type="match status" value="1"/>
</dbReference>
<dbReference type="RefSeq" id="XP_001585897.1">
    <property type="nucleotide sequence ID" value="XM_001585847.1"/>
</dbReference>
<dbReference type="Proteomes" id="UP000001312">
    <property type="component" value="Unassembled WGS sequence"/>
</dbReference>
<dbReference type="AlphaFoldDB" id="A7F5W1"/>
<keyword evidence="2" id="KW-1185">Reference proteome</keyword>
<evidence type="ECO:0000313" key="1">
    <source>
        <dbReference type="EMBL" id="EDN98132.1"/>
    </source>
</evidence>
<dbReference type="InParanoid" id="A7F5W1"/>
<evidence type="ECO:0000313" key="2">
    <source>
        <dbReference type="Proteomes" id="UP000001312"/>
    </source>
</evidence>